<gene>
    <name evidence="1" type="ORF">EI546_14700</name>
</gene>
<accession>A0A410G6P5</accession>
<dbReference type="KEGG" id="aev:EI546_14700"/>
<sequence>MKNFKKSIYVSLIAFITIIAGCSKSDDDNGPGGDQGSGLLGSYDITIDGQRYSGTVDSEDENGFALATYAKEDGKNLVGFVLNTDEIIISGGFEYRDGQENNISLGENGDSSIGILISALGNRGYTSKSGNAKVNIRKKINAPDGSGALIAADIDFQGIFYYTDSNGEEQTAQVSGSFKNNIVGL</sequence>
<dbReference type="AlphaFoldDB" id="A0A410G6P5"/>
<dbReference type="EMBL" id="CP034951">
    <property type="protein sequence ID" value="QAA82891.1"/>
    <property type="molecule type" value="Genomic_DNA"/>
</dbReference>
<dbReference type="PROSITE" id="PS51257">
    <property type="entry name" value="PROKAR_LIPOPROTEIN"/>
    <property type="match status" value="1"/>
</dbReference>
<dbReference type="Proteomes" id="UP000285517">
    <property type="component" value="Chromosome"/>
</dbReference>
<reference evidence="1 2" key="1">
    <citation type="submission" date="2019-01" db="EMBL/GenBank/DDBJ databases">
        <title>Complete genome sequencing of Aequorivita sp. H23M31.</title>
        <authorList>
            <person name="Bae J.-W."/>
        </authorList>
    </citation>
    <scope>NUCLEOTIDE SEQUENCE [LARGE SCALE GENOMIC DNA]</scope>
    <source>
        <strain evidence="1 2">H23M31</strain>
    </source>
</reference>
<keyword evidence="2" id="KW-1185">Reference proteome</keyword>
<organism evidence="1 2">
    <name type="scientific">Aequorivita ciconiae</name>
    <dbReference type="NCBI Taxonomy" id="2494375"/>
    <lineage>
        <taxon>Bacteria</taxon>
        <taxon>Pseudomonadati</taxon>
        <taxon>Bacteroidota</taxon>
        <taxon>Flavobacteriia</taxon>
        <taxon>Flavobacteriales</taxon>
        <taxon>Flavobacteriaceae</taxon>
        <taxon>Aequorivita</taxon>
    </lineage>
</organism>
<dbReference type="OrthoDB" id="9857006at2"/>
<protein>
    <submittedName>
        <fullName evidence="1">Uncharacterized protein</fullName>
    </submittedName>
</protein>
<evidence type="ECO:0000313" key="2">
    <source>
        <dbReference type="Proteomes" id="UP000285517"/>
    </source>
</evidence>
<evidence type="ECO:0000313" key="1">
    <source>
        <dbReference type="EMBL" id="QAA82891.1"/>
    </source>
</evidence>
<name>A0A410G6P5_9FLAO</name>
<dbReference type="RefSeq" id="WP_128251255.1">
    <property type="nucleotide sequence ID" value="NZ_CP034951.1"/>
</dbReference>
<proteinExistence type="predicted"/>